<keyword evidence="2" id="KW-1185">Reference proteome</keyword>
<dbReference type="Proteomes" id="UP000054477">
    <property type="component" value="Unassembled WGS sequence"/>
</dbReference>
<reference evidence="2" key="2">
    <citation type="submission" date="2015-01" db="EMBL/GenBank/DDBJ databases">
        <title>Evolutionary Origins and Diversification of the Mycorrhizal Mutualists.</title>
        <authorList>
            <consortium name="DOE Joint Genome Institute"/>
            <consortium name="Mycorrhizal Genomics Consortium"/>
            <person name="Kohler A."/>
            <person name="Kuo A."/>
            <person name="Nagy L.G."/>
            <person name="Floudas D."/>
            <person name="Copeland A."/>
            <person name="Barry K.W."/>
            <person name="Cichocki N."/>
            <person name="Veneault-Fourrey C."/>
            <person name="LaButti K."/>
            <person name="Lindquist E.A."/>
            <person name="Lipzen A."/>
            <person name="Lundell T."/>
            <person name="Morin E."/>
            <person name="Murat C."/>
            <person name="Riley R."/>
            <person name="Ohm R."/>
            <person name="Sun H."/>
            <person name="Tunlid A."/>
            <person name="Henrissat B."/>
            <person name="Grigoriev I.V."/>
            <person name="Hibbett D.S."/>
            <person name="Martin F."/>
        </authorList>
    </citation>
    <scope>NUCLEOTIDE SEQUENCE [LARGE SCALE GENOMIC DNA]</scope>
    <source>
        <strain evidence="2">LaAM-08-1</strain>
    </source>
</reference>
<accession>A0A0C9YC62</accession>
<evidence type="ECO:0000313" key="2">
    <source>
        <dbReference type="Proteomes" id="UP000054477"/>
    </source>
</evidence>
<organism evidence="1 2">
    <name type="scientific">Laccaria amethystina LaAM-08-1</name>
    <dbReference type="NCBI Taxonomy" id="1095629"/>
    <lineage>
        <taxon>Eukaryota</taxon>
        <taxon>Fungi</taxon>
        <taxon>Dikarya</taxon>
        <taxon>Basidiomycota</taxon>
        <taxon>Agaricomycotina</taxon>
        <taxon>Agaricomycetes</taxon>
        <taxon>Agaricomycetidae</taxon>
        <taxon>Agaricales</taxon>
        <taxon>Agaricineae</taxon>
        <taxon>Hydnangiaceae</taxon>
        <taxon>Laccaria</taxon>
    </lineage>
</organism>
<dbReference type="AlphaFoldDB" id="A0A0C9YC62"/>
<name>A0A0C9YC62_9AGAR</name>
<dbReference type="EMBL" id="KN838557">
    <property type="protein sequence ID" value="KIK05758.1"/>
    <property type="molecule type" value="Genomic_DNA"/>
</dbReference>
<dbReference type="HOGENOM" id="CLU_2606399_0_0_1"/>
<evidence type="ECO:0000313" key="1">
    <source>
        <dbReference type="EMBL" id="KIK05758.1"/>
    </source>
</evidence>
<protein>
    <submittedName>
        <fullName evidence="1">Uncharacterized protein</fullName>
    </submittedName>
</protein>
<reference evidence="1 2" key="1">
    <citation type="submission" date="2014-04" db="EMBL/GenBank/DDBJ databases">
        <authorList>
            <consortium name="DOE Joint Genome Institute"/>
            <person name="Kuo A."/>
            <person name="Kohler A."/>
            <person name="Nagy L.G."/>
            <person name="Floudas D."/>
            <person name="Copeland A."/>
            <person name="Barry K.W."/>
            <person name="Cichocki N."/>
            <person name="Veneault-Fourrey C."/>
            <person name="LaButti K."/>
            <person name="Lindquist E.A."/>
            <person name="Lipzen A."/>
            <person name="Lundell T."/>
            <person name="Morin E."/>
            <person name="Murat C."/>
            <person name="Sun H."/>
            <person name="Tunlid A."/>
            <person name="Henrissat B."/>
            <person name="Grigoriev I.V."/>
            <person name="Hibbett D.S."/>
            <person name="Martin F."/>
            <person name="Nordberg H.P."/>
            <person name="Cantor M.N."/>
            <person name="Hua S.X."/>
        </authorList>
    </citation>
    <scope>NUCLEOTIDE SEQUENCE [LARGE SCALE GENOMIC DNA]</scope>
    <source>
        <strain evidence="1 2">LaAM-08-1</strain>
    </source>
</reference>
<gene>
    <name evidence="1" type="ORF">K443DRAFT_325984</name>
</gene>
<sequence length="79" mass="9325">MPTEMKSSLSNLDFGNKSIVVLYPVRSHWQVATFELFCPSDGFLKSLHDPLAWFFPWTRKPKAGTDRWLVLRRGGKWRW</sequence>
<proteinExistence type="predicted"/>